<dbReference type="PANTHER" id="PTHR35908:SF1">
    <property type="entry name" value="CONSERVED PROTEIN"/>
    <property type="match status" value="1"/>
</dbReference>
<proteinExistence type="predicted"/>
<evidence type="ECO:0000313" key="2">
    <source>
        <dbReference type="EMBL" id="TDQ53307.1"/>
    </source>
</evidence>
<dbReference type="AlphaFoldDB" id="A0A4R6V4U0"/>
<accession>A0A4R6V4U0</accession>
<organism evidence="2 3">
    <name type="scientific">Actinorugispora endophytica</name>
    <dbReference type="NCBI Taxonomy" id="1605990"/>
    <lineage>
        <taxon>Bacteria</taxon>
        <taxon>Bacillati</taxon>
        <taxon>Actinomycetota</taxon>
        <taxon>Actinomycetes</taxon>
        <taxon>Streptosporangiales</taxon>
        <taxon>Nocardiopsidaceae</taxon>
        <taxon>Actinorugispora</taxon>
    </lineage>
</organism>
<dbReference type="InterPro" id="IPR029068">
    <property type="entry name" value="Glyas_Bleomycin-R_OHBP_Dase"/>
</dbReference>
<protein>
    <recommendedName>
        <fullName evidence="1">Glyoxalase-like domain-containing protein</fullName>
    </recommendedName>
</protein>
<keyword evidence="3" id="KW-1185">Reference proteome</keyword>
<reference evidence="2 3" key="1">
    <citation type="submission" date="2019-03" db="EMBL/GenBank/DDBJ databases">
        <title>Genomic Encyclopedia of Type Strains, Phase IV (KMG-IV): sequencing the most valuable type-strain genomes for metagenomic binning, comparative biology and taxonomic classification.</title>
        <authorList>
            <person name="Goeker M."/>
        </authorList>
    </citation>
    <scope>NUCLEOTIDE SEQUENCE [LARGE SCALE GENOMIC DNA]</scope>
    <source>
        <strain evidence="2 3">DSM 46770</strain>
    </source>
</reference>
<dbReference type="InterPro" id="IPR041581">
    <property type="entry name" value="Glyoxalase_6"/>
</dbReference>
<dbReference type="RefSeq" id="WP_133740839.1">
    <property type="nucleotide sequence ID" value="NZ_SNYN01000004.1"/>
</dbReference>
<dbReference type="Pfam" id="PF18029">
    <property type="entry name" value="Glyoxalase_6"/>
    <property type="match status" value="1"/>
</dbReference>
<evidence type="ECO:0000259" key="1">
    <source>
        <dbReference type="Pfam" id="PF18029"/>
    </source>
</evidence>
<dbReference type="Gene3D" id="3.10.180.10">
    <property type="entry name" value="2,3-Dihydroxybiphenyl 1,2-Dioxygenase, domain 1"/>
    <property type="match status" value="1"/>
</dbReference>
<comment type="caution">
    <text evidence="2">The sequence shown here is derived from an EMBL/GenBank/DDBJ whole genome shotgun (WGS) entry which is preliminary data.</text>
</comment>
<name>A0A4R6V4U0_9ACTN</name>
<dbReference type="PANTHER" id="PTHR35908">
    <property type="entry name" value="HYPOTHETICAL FUSION PROTEIN"/>
    <property type="match status" value="1"/>
</dbReference>
<dbReference type="SUPFAM" id="SSF54593">
    <property type="entry name" value="Glyoxalase/Bleomycin resistance protein/Dihydroxybiphenyl dioxygenase"/>
    <property type="match status" value="1"/>
</dbReference>
<dbReference type="EMBL" id="SNYN01000004">
    <property type="protein sequence ID" value="TDQ53307.1"/>
    <property type="molecule type" value="Genomic_DNA"/>
</dbReference>
<feature type="domain" description="Glyoxalase-like" evidence="1">
    <location>
        <begin position="8"/>
        <end position="118"/>
    </location>
</feature>
<gene>
    <name evidence="2" type="ORF">EV190_10496</name>
</gene>
<dbReference type="OrthoDB" id="5524593at2"/>
<evidence type="ECO:0000313" key="3">
    <source>
        <dbReference type="Proteomes" id="UP000295281"/>
    </source>
</evidence>
<dbReference type="Proteomes" id="UP000295281">
    <property type="component" value="Unassembled WGS sequence"/>
</dbReference>
<sequence>MPSLIRAVTFDCADPYALAEFWSRALGRSIDPDSGPGGDEASISAADGEPGLLFLRVPEGKAAKNRLHLDLGPGGEATRDGEVERLIGLGAAFLSDHRTPDGRGWVVLADPENNEFCVELGDAELER</sequence>